<proteinExistence type="predicted"/>
<evidence type="ECO:0000313" key="4">
    <source>
        <dbReference type="Proteomes" id="UP000241190"/>
    </source>
</evidence>
<dbReference type="Proteomes" id="UP000241954">
    <property type="component" value="Unassembled WGS sequence"/>
</dbReference>
<accession>A0A0D8PM79</accession>
<feature type="chain" id="PRO_5030006021" description="Inhibitor of g-type lysozyme" evidence="1">
    <location>
        <begin position="23"/>
        <end position="140"/>
    </location>
</feature>
<dbReference type="GeneID" id="93547165"/>
<dbReference type="Gene3D" id="2.60.120.380">
    <property type="match status" value="1"/>
</dbReference>
<organism evidence="2 5">
    <name type="scientific">Photobacterium iliopiscarium</name>
    <dbReference type="NCBI Taxonomy" id="56192"/>
    <lineage>
        <taxon>Bacteria</taxon>
        <taxon>Pseudomonadati</taxon>
        <taxon>Pseudomonadota</taxon>
        <taxon>Gammaproteobacteria</taxon>
        <taxon>Vibrionales</taxon>
        <taxon>Vibrionaceae</taxon>
        <taxon>Photobacterium</taxon>
    </lineage>
</organism>
<sequence length="140" mass="15706">MKKSLQALIVLCACNISFSAFANTTSAMESPLSIPFSQQIHRYQYSGVVHNDVTNDFSFYGHQGQKITTLVTTDSAKLWVTIKHPQMKQAVDISAISTNPNQRDTYTLPFTGQYHLSIGEYHAISKRNSSQNYTLKITLN</sequence>
<dbReference type="AlphaFoldDB" id="A0A0D8PM79"/>
<evidence type="ECO:0000256" key="1">
    <source>
        <dbReference type="SAM" id="SignalP"/>
    </source>
</evidence>
<comment type="caution">
    <text evidence="2">The sequence shown here is derived from an EMBL/GenBank/DDBJ whole genome shotgun (WGS) entry which is preliminary data.</text>
</comment>
<evidence type="ECO:0000313" key="3">
    <source>
        <dbReference type="EMBL" id="PSW92445.1"/>
    </source>
</evidence>
<name>A0A0D8PM79_9GAMM</name>
<protein>
    <recommendedName>
        <fullName evidence="6">Inhibitor of g-type lysozyme</fullName>
    </recommendedName>
</protein>
<dbReference type="OrthoDB" id="5819597at2"/>
<evidence type="ECO:0008006" key="6">
    <source>
        <dbReference type="Google" id="ProtNLM"/>
    </source>
</evidence>
<feature type="signal peptide" evidence="1">
    <location>
        <begin position="1"/>
        <end position="22"/>
    </location>
</feature>
<dbReference type="Proteomes" id="UP000241190">
    <property type="component" value="Unassembled WGS sequence"/>
</dbReference>
<gene>
    <name evidence="2" type="ORF">C9I88_15105</name>
    <name evidence="3" type="ORF">C9J52_18120</name>
</gene>
<dbReference type="STRING" id="56192.UB38_17345"/>
<keyword evidence="1" id="KW-0732">Signal</keyword>
<evidence type="ECO:0000313" key="5">
    <source>
        <dbReference type="Proteomes" id="UP000241954"/>
    </source>
</evidence>
<dbReference type="EMBL" id="PYOP01000041">
    <property type="protein sequence ID" value="PSW92445.1"/>
    <property type="molecule type" value="Genomic_DNA"/>
</dbReference>
<reference evidence="2 5" key="1">
    <citation type="submission" date="2018-01" db="EMBL/GenBank/DDBJ databases">
        <title>Whole genome sequencing of Histamine producing bacteria.</title>
        <authorList>
            <person name="Butler K."/>
        </authorList>
    </citation>
    <scope>NUCLEOTIDE SEQUENCE [LARGE SCALE GENOMIC DNA]</scope>
    <source>
        <strain evidence="3 4">ATCC 51761</strain>
        <strain evidence="2 5">NCIMB 13481</strain>
    </source>
</reference>
<dbReference type="RefSeq" id="WP_045038521.1">
    <property type="nucleotide sequence ID" value="NZ_CAMQYU010000009.1"/>
</dbReference>
<keyword evidence="4" id="KW-1185">Reference proteome</keyword>
<evidence type="ECO:0000313" key="2">
    <source>
        <dbReference type="EMBL" id="PSV94239.1"/>
    </source>
</evidence>
<dbReference type="EMBL" id="PYLW01000019">
    <property type="protein sequence ID" value="PSV94239.1"/>
    <property type="molecule type" value="Genomic_DNA"/>
</dbReference>